<feature type="compositionally biased region" description="Basic and acidic residues" evidence="1">
    <location>
        <begin position="1"/>
        <end position="16"/>
    </location>
</feature>
<evidence type="ECO:0000256" key="2">
    <source>
        <dbReference type="SAM" id="Phobius"/>
    </source>
</evidence>
<sequence length="204" mass="21313">MDIIERAGTVDEHSSPEPRPATADQLPSPAHVRAKDRLSMAVVLSAASIAWFGWGHQGLRLESSLRGGMVAAAIVLLVAIVLVRRVPAPPTLATDPQARKVYWAAVIAEVALIVAGAVVLAKTGQSMFLSTWVLLVVGIHFLPFVRAFNTPLLRHTALGCVLVAALALWAGLTGWAPAPTVAGAGGGVVLLGFALALMRQAPQD</sequence>
<dbReference type="AlphaFoldDB" id="A0A345NQS8"/>
<keyword evidence="2" id="KW-0472">Membrane</keyword>
<keyword evidence="2" id="KW-1133">Transmembrane helix</keyword>
<dbReference type="RefSeq" id="WP_114929706.1">
    <property type="nucleotide sequence ID" value="NZ_CP031229.1"/>
</dbReference>
<gene>
    <name evidence="3" type="ORF">DV701_15835</name>
</gene>
<feature type="transmembrane region" description="Helical" evidence="2">
    <location>
        <begin position="66"/>
        <end position="83"/>
    </location>
</feature>
<keyword evidence="2" id="KW-0812">Transmembrane</keyword>
<dbReference type="EMBL" id="CP031229">
    <property type="protein sequence ID" value="AXH97386.1"/>
    <property type="molecule type" value="Genomic_DNA"/>
</dbReference>
<keyword evidence="4" id="KW-1185">Reference proteome</keyword>
<protein>
    <submittedName>
        <fullName evidence="3">Uncharacterized protein</fullName>
    </submittedName>
</protein>
<feature type="transmembrane region" description="Helical" evidence="2">
    <location>
        <begin position="152"/>
        <end position="172"/>
    </location>
</feature>
<dbReference type="OrthoDB" id="3697173at2"/>
<feature type="transmembrane region" description="Helical" evidence="2">
    <location>
        <begin position="38"/>
        <end position="54"/>
    </location>
</feature>
<feature type="transmembrane region" description="Helical" evidence="2">
    <location>
        <begin position="178"/>
        <end position="198"/>
    </location>
</feature>
<reference evidence="3 4" key="1">
    <citation type="submission" date="2018-07" db="EMBL/GenBank/DDBJ databases">
        <title>Complete genome sequencing of Ornithinimicrobium sp. AMA3305.</title>
        <authorList>
            <person name="Bae J.-W."/>
        </authorList>
    </citation>
    <scope>NUCLEOTIDE SEQUENCE [LARGE SCALE GENOMIC DNA]</scope>
    <source>
        <strain evidence="3 4">AMA3305</strain>
    </source>
</reference>
<accession>A0A345NQS8</accession>
<feature type="transmembrane region" description="Helical" evidence="2">
    <location>
        <begin position="103"/>
        <end position="121"/>
    </location>
</feature>
<feature type="transmembrane region" description="Helical" evidence="2">
    <location>
        <begin position="127"/>
        <end position="145"/>
    </location>
</feature>
<name>A0A345NQS8_9MICO</name>
<evidence type="ECO:0000313" key="3">
    <source>
        <dbReference type="EMBL" id="AXH97386.1"/>
    </source>
</evidence>
<evidence type="ECO:0000256" key="1">
    <source>
        <dbReference type="SAM" id="MobiDB-lite"/>
    </source>
</evidence>
<dbReference type="Proteomes" id="UP000253790">
    <property type="component" value="Chromosome"/>
</dbReference>
<dbReference type="KEGG" id="orn:DV701_15835"/>
<evidence type="ECO:0000313" key="4">
    <source>
        <dbReference type="Proteomes" id="UP000253790"/>
    </source>
</evidence>
<feature type="region of interest" description="Disordered" evidence="1">
    <location>
        <begin position="1"/>
        <end position="28"/>
    </location>
</feature>
<proteinExistence type="predicted"/>
<organism evidence="3 4">
    <name type="scientific">Ornithinimicrobium avium</name>
    <dbReference type="NCBI Taxonomy" id="2283195"/>
    <lineage>
        <taxon>Bacteria</taxon>
        <taxon>Bacillati</taxon>
        <taxon>Actinomycetota</taxon>
        <taxon>Actinomycetes</taxon>
        <taxon>Micrococcales</taxon>
        <taxon>Ornithinimicrobiaceae</taxon>
        <taxon>Ornithinimicrobium</taxon>
    </lineage>
</organism>